<accession>A0A382ZPY2</accession>
<reference evidence="1" key="1">
    <citation type="submission" date="2018-05" db="EMBL/GenBank/DDBJ databases">
        <authorList>
            <person name="Lanie J.A."/>
            <person name="Ng W.-L."/>
            <person name="Kazmierczak K.M."/>
            <person name="Andrzejewski T.M."/>
            <person name="Davidsen T.M."/>
            <person name="Wayne K.J."/>
            <person name="Tettelin H."/>
            <person name="Glass J.I."/>
            <person name="Rusch D."/>
            <person name="Podicherti R."/>
            <person name="Tsui H.-C.T."/>
            <person name="Winkler M.E."/>
        </authorList>
    </citation>
    <scope>NUCLEOTIDE SEQUENCE</scope>
</reference>
<protein>
    <submittedName>
        <fullName evidence="1">Uncharacterized protein</fullName>
    </submittedName>
</protein>
<sequence>MSNFKLFPLFILLGILSFNALGQKKFKIIQSSNDNVEVLFCDEELEASKTGILNKSNDSLVLGWKCIKNTLHEDWDYSLCEYGRCFAGIPSHSVIRPIAPKTEGFLNLHLDPNLISGKGEVIIQVYELDEPKNQK</sequence>
<evidence type="ECO:0000313" key="1">
    <source>
        <dbReference type="EMBL" id="SVD96738.1"/>
    </source>
</evidence>
<dbReference type="AlphaFoldDB" id="A0A382ZPY2"/>
<name>A0A382ZPY2_9ZZZZ</name>
<organism evidence="1">
    <name type="scientific">marine metagenome</name>
    <dbReference type="NCBI Taxonomy" id="408172"/>
    <lineage>
        <taxon>unclassified sequences</taxon>
        <taxon>metagenomes</taxon>
        <taxon>ecological metagenomes</taxon>
    </lineage>
</organism>
<proteinExistence type="predicted"/>
<dbReference type="EMBL" id="UINC01185167">
    <property type="protein sequence ID" value="SVD96738.1"/>
    <property type="molecule type" value="Genomic_DNA"/>
</dbReference>
<gene>
    <name evidence="1" type="ORF">METZ01_LOCUS449592</name>
</gene>
<feature type="non-terminal residue" evidence="1">
    <location>
        <position position="135"/>
    </location>
</feature>